<accession>A0A8J6L856</accession>
<evidence type="ECO:0000313" key="2">
    <source>
        <dbReference type="EMBL" id="KAH0811400.1"/>
    </source>
</evidence>
<organism evidence="2 3">
    <name type="scientific">Tenebrio molitor</name>
    <name type="common">Yellow mealworm beetle</name>
    <dbReference type="NCBI Taxonomy" id="7067"/>
    <lineage>
        <taxon>Eukaryota</taxon>
        <taxon>Metazoa</taxon>
        <taxon>Ecdysozoa</taxon>
        <taxon>Arthropoda</taxon>
        <taxon>Hexapoda</taxon>
        <taxon>Insecta</taxon>
        <taxon>Pterygota</taxon>
        <taxon>Neoptera</taxon>
        <taxon>Endopterygota</taxon>
        <taxon>Coleoptera</taxon>
        <taxon>Polyphaga</taxon>
        <taxon>Cucujiformia</taxon>
        <taxon>Tenebrionidae</taxon>
        <taxon>Tenebrio</taxon>
    </lineage>
</organism>
<dbReference type="EMBL" id="JABDTM020026825">
    <property type="protein sequence ID" value="KAH0811400.1"/>
    <property type="molecule type" value="Genomic_DNA"/>
</dbReference>
<name>A0A8J6L856_TENMO</name>
<feature type="region of interest" description="Disordered" evidence="1">
    <location>
        <begin position="45"/>
        <end position="66"/>
    </location>
</feature>
<dbReference type="AlphaFoldDB" id="A0A8J6L856"/>
<evidence type="ECO:0000313" key="3">
    <source>
        <dbReference type="Proteomes" id="UP000719412"/>
    </source>
</evidence>
<sequence length="244" mass="27690">MVKWQLLLRASATSWTVSVSDRSRWQNCLGCRWSAVVPSEGLIRSKRKKGTKWPRNNPRNKTGDGHKFATVAPGSKNPGYQIHESRNDSCNHASAEITVGGGVFGNGCETRRAHLKRNRSRTRNQSGAQWNIRLSLMLNFAHFQICESLTWLVHSLQPPARSCAEIAPHYRLIELLRALCDFSVDEESQNKGFRHNTSEWYSAPLRIHRCTSRIRFYSPVSDYLQHIPGMLVLRSLLAPGSHSI</sequence>
<gene>
    <name evidence="2" type="ORF">GEV33_011394</name>
</gene>
<reference evidence="2" key="2">
    <citation type="submission" date="2021-08" db="EMBL/GenBank/DDBJ databases">
        <authorList>
            <person name="Eriksson T."/>
        </authorList>
    </citation>
    <scope>NUCLEOTIDE SEQUENCE</scope>
    <source>
        <strain evidence="2">Stoneville</strain>
        <tissue evidence="2">Whole head</tissue>
    </source>
</reference>
<proteinExistence type="predicted"/>
<comment type="caution">
    <text evidence="2">The sequence shown here is derived from an EMBL/GenBank/DDBJ whole genome shotgun (WGS) entry which is preliminary data.</text>
</comment>
<reference evidence="2" key="1">
    <citation type="journal article" date="2020" name="J Insects Food Feed">
        <title>The yellow mealworm (Tenebrio molitor) genome: a resource for the emerging insects as food and feed industry.</title>
        <authorList>
            <person name="Eriksson T."/>
            <person name="Andere A."/>
            <person name="Kelstrup H."/>
            <person name="Emery V."/>
            <person name="Picard C."/>
        </authorList>
    </citation>
    <scope>NUCLEOTIDE SEQUENCE</scope>
    <source>
        <strain evidence="2">Stoneville</strain>
        <tissue evidence="2">Whole head</tissue>
    </source>
</reference>
<dbReference type="Proteomes" id="UP000719412">
    <property type="component" value="Unassembled WGS sequence"/>
</dbReference>
<protein>
    <submittedName>
        <fullName evidence="2">Uncharacterized protein</fullName>
    </submittedName>
</protein>
<evidence type="ECO:0000256" key="1">
    <source>
        <dbReference type="SAM" id="MobiDB-lite"/>
    </source>
</evidence>
<keyword evidence="3" id="KW-1185">Reference proteome</keyword>